<proteinExistence type="predicted"/>
<name>A0A0D3EBV7_BRAOL</name>
<organism evidence="2 3">
    <name type="scientific">Brassica oleracea var. oleracea</name>
    <dbReference type="NCBI Taxonomy" id="109376"/>
    <lineage>
        <taxon>Eukaryota</taxon>
        <taxon>Viridiplantae</taxon>
        <taxon>Streptophyta</taxon>
        <taxon>Embryophyta</taxon>
        <taxon>Tracheophyta</taxon>
        <taxon>Spermatophyta</taxon>
        <taxon>Magnoliopsida</taxon>
        <taxon>eudicotyledons</taxon>
        <taxon>Gunneridae</taxon>
        <taxon>Pentapetalae</taxon>
        <taxon>rosids</taxon>
        <taxon>malvids</taxon>
        <taxon>Brassicales</taxon>
        <taxon>Brassicaceae</taxon>
        <taxon>Brassiceae</taxon>
        <taxon>Brassica</taxon>
    </lineage>
</organism>
<dbReference type="Proteomes" id="UP000032141">
    <property type="component" value="Chromosome C9"/>
</dbReference>
<feature type="region of interest" description="Disordered" evidence="1">
    <location>
        <begin position="418"/>
        <end position="455"/>
    </location>
</feature>
<evidence type="ECO:0000313" key="2">
    <source>
        <dbReference type="EnsemblPlants" id="Bo9g126330.1"/>
    </source>
</evidence>
<feature type="compositionally biased region" description="Basic and acidic residues" evidence="1">
    <location>
        <begin position="435"/>
        <end position="444"/>
    </location>
</feature>
<dbReference type="HOGENOM" id="CLU_009222_1_1_1"/>
<dbReference type="Gramene" id="Bo9g126330.1">
    <property type="protein sequence ID" value="Bo9g126330.1"/>
    <property type="gene ID" value="Bo9g126330"/>
</dbReference>
<sequence length="653" mass="74077">MCITSHRSTLSRDQKTTVEIRDLVKKTYLAEQLPCSIHHLLLLNKQTSKALKDISKSHKKSTSTRAPVAEPSLFISEKPKGKSETHVEEFKDFSDSLSIFDESDDEPIESLFSCEKNCDLPSLESEFMNDNEQTIVELTILQPEHPSSLVLSQQVFEEEPLDYPHQGPRLDTRNPLDEDLGPIFDEEDEPGPVFDEEASITSIVMESHLCFDPGTTHAPLTPDLQEQCEKSNLINSQPNMFPDLVYSETDKTWHLLRSFRDNCVVLSLDDIVILVCNVYFDVHLDKLKCVLLVLGKDILIFDLNKYLSCTFDPGLLVFVLSIQERQVQPLRNKSIDRAQQPEIWRSFVVQTGCLGDASERGSVQNGYLNIQKVFCHESNFPGKETHQGFTEDWNHLKCFTEEGAMNFPNRRFSSPSICEYQTSKGDSGPRKKRPEPKPILHEPKVFPQSTSCPNQNHCTMDLRTNPFEEGGNDVPQSTDQYMEPAQNEVQDVLNISTEELWLKPWPNDLSNRTGACLSRPTSHFKTYGRSRIHIGRAGRSDIYLGELDELSELSDTTLELDELSELSHTMLELNELSNTEDGAGSADGRNGPFQPKEKFIKSSLWDCFFPNSTSPFLSPFQVHSHQEYQEGVSKEVLVVHGKKISTKIINFSL</sequence>
<reference evidence="2" key="2">
    <citation type="submission" date="2015-03" db="UniProtKB">
        <authorList>
            <consortium name="EnsemblPlants"/>
        </authorList>
    </citation>
    <scope>IDENTIFICATION</scope>
</reference>
<dbReference type="AlphaFoldDB" id="A0A0D3EBV7"/>
<reference evidence="2 3" key="1">
    <citation type="journal article" date="2014" name="Genome Biol.">
        <title>Transcriptome and methylome profiling reveals relics of genome dominance in the mesopolyploid Brassica oleracea.</title>
        <authorList>
            <person name="Parkin I.A."/>
            <person name="Koh C."/>
            <person name="Tang H."/>
            <person name="Robinson S.J."/>
            <person name="Kagale S."/>
            <person name="Clarke W.E."/>
            <person name="Town C.D."/>
            <person name="Nixon J."/>
            <person name="Krishnakumar V."/>
            <person name="Bidwell S.L."/>
            <person name="Denoeud F."/>
            <person name="Belcram H."/>
            <person name="Links M.G."/>
            <person name="Just J."/>
            <person name="Clarke C."/>
            <person name="Bender T."/>
            <person name="Huebert T."/>
            <person name="Mason A.S."/>
            <person name="Pires J.C."/>
            <person name="Barker G."/>
            <person name="Moore J."/>
            <person name="Walley P.G."/>
            <person name="Manoli S."/>
            <person name="Batley J."/>
            <person name="Edwards D."/>
            <person name="Nelson M.N."/>
            <person name="Wang X."/>
            <person name="Paterson A.H."/>
            <person name="King G."/>
            <person name="Bancroft I."/>
            <person name="Chalhoub B."/>
            <person name="Sharpe A.G."/>
        </authorList>
    </citation>
    <scope>NUCLEOTIDE SEQUENCE</scope>
    <source>
        <strain evidence="2 3">cv. TO1000</strain>
    </source>
</reference>
<feature type="region of interest" description="Disordered" evidence="1">
    <location>
        <begin position="53"/>
        <end position="81"/>
    </location>
</feature>
<dbReference type="EnsemblPlants" id="Bo9g126330.1">
    <property type="protein sequence ID" value="Bo9g126330.1"/>
    <property type="gene ID" value="Bo9g126330"/>
</dbReference>
<protein>
    <submittedName>
        <fullName evidence="2">Uncharacterized protein</fullName>
    </submittedName>
</protein>
<evidence type="ECO:0000256" key="1">
    <source>
        <dbReference type="SAM" id="MobiDB-lite"/>
    </source>
</evidence>
<evidence type="ECO:0000313" key="3">
    <source>
        <dbReference type="Proteomes" id="UP000032141"/>
    </source>
</evidence>
<accession>A0A0D3EBV7</accession>
<keyword evidence="3" id="KW-1185">Reference proteome</keyword>